<reference evidence="3" key="1">
    <citation type="submission" date="2016-06" db="UniProtKB">
        <authorList>
            <consortium name="WormBaseParasite"/>
        </authorList>
    </citation>
    <scope>IDENTIFICATION</scope>
</reference>
<reference evidence="1 2" key="2">
    <citation type="submission" date="2018-11" db="EMBL/GenBank/DDBJ databases">
        <authorList>
            <consortium name="Pathogen Informatics"/>
        </authorList>
    </citation>
    <scope>NUCLEOTIDE SEQUENCE [LARGE SCALE GENOMIC DNA]</scope>
</reference>
<name>A0A183D6B4_9BILA</name>
<dbReference type="EMBL" id="UYRT01007867">
    <property type="protein sequence ID" value="VDK43731.1"/>
    <property type="molecule type" value="Genomic_DNA"/>
</dbReference>
<dbReference type="WBParaSite" id="GPUH_0000426201-mRNA-1">
    <property type="protein sequence ID" value="GPUH_0000426201-mRNA-1"/>
    <property type="gene ID" value="GPUH_0000426201"/>
</dbReference>
<sequence length="113" mass="12652">MIPQLELAKEVACIRSGVTETVREICDVFAMSDVSNVDQERLKRAVIDGFERNDPRRWWERKAQSSSDARKKSCLSCFLRHFIDIESFVLVAQAVLVIAGAAPKSANALQSEP</sequence>
<dbReference type="AlphaFoldDB" id="A0A183D6B4"/>
<organism evidence="3">
    <name type="scientific">Gongylonema pulchrum</name>
    <dbReference type="NCBI Taxonomy" id="637853"/>
    <lineage>
        <taxon>Eukaryota</taxon>
        <taxon>Metazoa</taxon>
        <taxon>Ecdysozoa</taxon>
        <taxon>Nematoda</taxon>
        <taxon>Chromadorea</taxon>
        <taxon>Rhabditida</taxon>
        <taxon>Spirurina</taxon>
        <taxon>Spiruromorpha</taxon>
        <taxon>Spiruroidea</taxon>
        <taxon>Gongylonematidae</taxon>
        <taxon>Gongylonema</taxon>
    </lineage>
</organism>
<accession>A0A183D6B4</accession>
<evidence type="ECO:0000313" key="1">
    <source>
        <dbReference type="EMBL" id="VDK43731.1"/>
    </source>
</evidence>
<protein>
    <submittedName>
        <fullName evidence="3">Dynein light chain</fullName>
    </submittedName>
</protein>
<gene>
    <name evidence="1" type="ORF">GPUH_LOCUS4255</name>
</gene>
<evidence type="ECO:0000313" key="2">
    <source>
        <dbReference type="Proteomes" id="UP000271098"/>
    </source>
</evidence>
<dbReference type="Proteomes" id="UP000271098">
    <property type="component" value="Unassembled WGS sequence"/>
</dbReference>
<proteinExistence type="predicted"/>
<keyword evidence="2" id="KW-1185">Reference proteome</keyword>
<evidence type="ECO:0000313" key="3">
    <source>
        <dbReference type="WBParaSite" id="GPUH_0000426201-mRNA-1"/>
    </source>
</evidence>